<dbReference type="InterPro" id="IPR038898">
    <property type="entry name" value="BROX"/>
</dbReference>
<accession>A0A9Q0L5T3</accession>
<dbReference type="PANTHER" id="PTHR23032:SF15">
    <property type="entry name" value="BRO1 DOMAIN-CONTAINING PROTEIN"/>
    <property type="match status" value="1"/>
</dbReference>
<feature type="domain" description="BRO1" evidence="2">
    <location>
        <begin position="1"/>
        <end position="370"/>
    </location>
</feature>
<protein>
    <submittedName>
        <fullName evidence="3">Bro1 domain-containing protein brox</fullName>
    </submittedName>
</protein>
<dbReference type="PANTHER" id="PTHR23032">
    <property type="entry name" value="BRO1 DOMAIN-CONTAINING PROTEIN BROX"/>
    <property type="match status" value="1"/>
</dbReference>
<dbReference type="PROSITE" id="PS51180">
    <property type="entry name" value="BRO1"/>
    <property type="match status" value="1"/>
</dbReference>
<evidence type="ECO:0000313" key="4">
    <source>
        <dbReference type="Proteomes" id="UP001149090"/>
    </source>
</evidence>
<keyword evidence="4" id="KW-1185">Reference proteome</keyword>
<dbReference type="OrthoDB" id="10266451at2759"/>
<comment type="similarity">
    <text evidence="1">Belongs to the BROX family.</text>
</comment>
<dbReference type="AlphaFoldDB" id="A0A9Q0L5T3"/>
<dbReference type="InterPro" id="IPR004328">
    <property type="entry name" value="BRO1_dom"/>
</dbReference>
<proteinExistence type="inferred from homology"/>
<gene>
    <name evidence="3" type="ORF">M0811_03191</name>
</gene>
<dbReference type="Gene3D" id="1.25.40.280">
    <property type="entry name" value="alix/aip1 like domains"/>
    <property type="match status" value="1"/>
</dbReference>
<dbReference type="SMART" id="SM01041">
    <property type="entry name" value="BRO1"/>
    <property type="match status" value="1"/>
</dbReference>
<dbReference type="InterPro" id="IPR038499">
    <property type="entry name" value="BRO1_sf"/>
</dbReference>
<dbReference type="Proteomes" id="UP001149090">
    <property type="component" value="Unassembled WGS sequence"/>
</dbReference>
<evidence type="ECO:0000313" key="3">
    <source>
        <dbReference type="EMBL" id="KAJ5066847.1"/>
    </source>
</evidence>
<evidence type="ECO:0000259" key="2">
    <source>
        <dbReference type="PROSITE" id="PS51180"/>
    </source>
</evidence>
<dbReference type="OMA" id="WHEKIPS"/>
<name>A0A9Q0L5T3_ANAIG</name>
<organism evidence="3 4">
    <name type="scientific">Anaeramoeba ignava</name>
    <name type="common">Anaerobic marine amoeba</name>
    <dbReference type="NCBI Taxonomy" id="1746090"/>
    <lineage>
        <taxon>Eukaryota</taxon>
        <taxon>Metamonada</taxon>
        <taxon>Anaeramoebidae</taxon>
        <taxon>Anaeramoeba</taxon>
    </lineage>
</organism>
<comment type="caution">
    <text evidence="3">The sequence shown here is derived from an EMBL/GenBank/DDBJ whole genome shotgun (WGS) entry which is preliminary data.</text>
</comment>
<evidence type="ECO:0000256" key="1">
    <source>
        <dbReference type="ARBA" id="ARBA00008901"/>
    </source>
</evidence>
<sequence>MFDETESKPVNSINKLCLFSFESPYIKPIEMSELSYKLDKTSELAIDTINAQRNLMIDSLQKNFGTDEAKKELKVKFCWHTCLTSLYHTKTYSLTSEYSFEVIFVLLAYGMSIYQQATNTFNSIKSEASFEKNLNWLVKELTTASGVFYHLASEEMPKRFAEKTFPLSSPPEVNAQVCEALSVQALAEAEQLIVRRAINKGNSETVLSKLCRSIYQKWRRVYDLLQESKKFDFLHPFYTNYIKVSILLWNAKTKVYLASINYKDGKTGIAQAFIDSALDNLKEIKTPSKFNDSIKQLFEHVKAENERAVYFYQRIKKDNDALYFQKVIETKEMESLIPDGTSLVKILPFQTPKPEKLNFQIEKKDTCIIL</sequence>
<dbReference type="Pfam" id="PF03097">
    <property type="entry name" value="BRO1"/>
    <property type="match status" value="1"/>
</dbReference>
<dbReference type="EMBL" id="JAPDFW010000136">
    <property type="protein sequence ID" value="KAJ5066847.1"/>
    <property type="molecule type" value="Genomic_DNA"/>
</dbReference>
<reference evidence="3" key="1">
    <citation type="submission" date="2022-10" db="EMBL/GenBank/DDBJ databases">
        <title>Novel sulphate-reducing endosymbionts in the free-living metamonad Anaeramoeba.</title>
        <authorList>
            <person name="Jerlstrom-Hultqvist J."/>
            <person name="Cepicka I."/>
            <person name="Gallot-Lavallee L."/>
            <person name="Salas-Leiva D."/>
            <person name="Curtis B.A."/>
            <person name="Zahonova K."/>
            <person name="Pipaliya S."/>
            <person name="Dacks J."/>
            <person name="Roger A.J."/>
        </authorList>
    </citation>
    <scope>NUCLEOTIDE SEQUENCE</scope>
    <source>
        <strain evidence="3">BMAN</strain>
    </source>
</reference>